<dbReference type="CDD" id="cd01320">
    <property type="entry name" value="ADA"/>
    <property type="match status" value="1"/>
</dbReference>
<dbReference type="InterPro" id="IPR006330">
    <property type="entry name" value="Ado/ade_deaminase"/>
</dbReference>
<keyword evidence="8" id="KW-1185">Reference proteome</keyword>
<dbReference type="Proteomes" id="UP001520878">
    <property type="component" value="Unassembled WGS sequence"/>
</dbReference>
<sequence>MSLMSLIAALPKTELHLHIEGSLEPELMMALATKHNVSLPYTTVEEVAAAYQFDSLQSFLDLYYLGASVLRDEEDFYCLMRDYLQRSHAQGVVHCEIMFDPQTHTERGIGYDVFMPGFCRAIEEAKQNGGPSVLLILSFLRHLTEQEAIQTLQDAKPYLDRITAVGLDSSEKGNPPEKFARVFEQAGQHGLLKVAHAGEEGPASYIWSALNTLQVDRIDHGVRCLEDPELVEHLVQHQIPLTVCPLSNVKLCVYEKMEQHPLRDMLAKGLNVTVNADDPSYFGGYLLENYQALVTSLALTREEALTLIRNGFRASFLAPEQKQYWLDKIEQMADAHP</sequence>
<dbReference type="EC" id="3.5.4.2" evidence="5"/>
<comment type="cofactor">
    <cofactor evidence="5">
        <name>Zn(2+)</name>
        <dbReference type="ChEBI" id="CHEBI:29105"/>
    </cofactor>
    <text evidence="5">Binds 1 zinc ion per subunit.</text>
</comment>
<keyword evidence="3 5" id="KW-0862">Zinc</keyword>
<comment type="catalytic activity">
    <reaction evidence="5">
        <text>adenine + H2O + H(+) = hypoxanthine + NH4(+)</text>
        <dbReference type="Rhea" id="RHEA:23688"/>
        <dbReference type="ChEBI" id="CHEBI:15377"/>
        <dbReference type="ChEBI" id="CHEBI:15378"/>
        <dbReference type="ChEBI" id="CHEBI:16708"/>
        <dbReference type="ChEBI" id="CHEBI:17368"/>
        <dbReference type="ChEBI" id="CHEBI:28938"/>
        <dbReference type="EC" id="3.5.4.2"/>
    </reaction>
</comment>
<gene>
    <name evidence="7" type="ORF">LJ739_05700</name>
</gene>
<dbReference type="Pfam" id="PF00962">
    <property type="entry name" value="A_deaminase"/>
    <property type="match status" value="1"/>
</dbReference>
<feature type="binding site" evidence="5">
    <location>
        <position position="196"/>
    </location>
    <ligand>
        <name>Zn(2+)</name>
        <dbReference type="ChEBI" id="CHEBI:29105"/>
        <note>catalytic</note>
    </ligand>
</feature>
<feature type="domain" description="Adenosine deaminase" evidence="6">
    <location>
        <begin position="11"/>
        <end position="331"/>
    </location>
</feature>
<keyword evidence="2 5" id="KW-0378">Hydrolase</keyword>
<dbReference type="NCBIfam" id="TIGR01430">
    <property type="entry name" value="aden_deam"/>
    <property type="match status" value="1"/>
</dbReference>
<dbReference type="Gene3D" id="3.20.20.140">
    <property type="entry name" value="Metal-dependent hydrolases"/>
    <property type="match status" value="1"/>
</dbReference>
<dbReference type="NCBIfam" id="NF006850">
    <property type="entry name" value="PRK09358.1-6"/>
    <property type="match status" value="1"/>
</dbReference>
<protein>
    <recommendedName>
        <fullName evidence="5">Adenine deaminase</fullName>
        <shortName evidence="5">ADE</shortName>
        <ecNumber evidence="5">3.5.4.2</ecNumber>
    </recommendedName>
    <alternativeName>
        <fullName evidence="5">Adenine aminohydrolase</fullName>
        <shortName evidence="5">AAH</shortName>
    </alternativeName>
</protein>
<dbReference type="SUPFAM" id="SSF51556">
    <property type="entry name" value="Metallo-dependent hydrolases"/>
    <property type="match status" value="1"/>
</dbReference>
<feature type="binding site" evidence="5">
    <location>
        <position position="277"/>
    </location>
    <ligand>
        <name>Zn(2+)</name>
        <dbReference type="ChEBI" id="CHEBI:29105"/>
        <note>catalytic</note>
    </ligand>
</feature>
<evidence type="ECO:0000256" key="4">
    <source>
        <dbReference type="ARBA" id="ARBA00023080"/>
    </source>
</evidence>
<dbReference type="PANTHER" id="PTHR43114:SF6">
    <property type="entry name" value="ADENINE DEAMINASE"/>
    <property type="match status" value="1"/>
</dbReference>
<feature type="active site" description="Proton donor" evidence="5">
    <location>
        <position position="199"/>
    </location>
</feature>
<dbReference type="InterPro" id="IPR028892">
    <property type="entry name" value="ADE"/>
</dbReference>
<evidence type="ECO:0000256" key="2">
    <source>
        <dbReference type="ARBA" id="ARBA00022801"/>
    </source>
</evidence>
<reference evidence="7 8" key="1">
    <citation type="submission" date="2021-10" db="EMBL/GenBank/DDBJ databases">
        <title>Draft genome of Aestuariibacter halophilus JC2043.</title>
        <authorList>
            <person name="Emsley S.A."/>
            <person name="Pfannmuller K.M."/>
            <person name="Ushijima B."/>
            <person name="Saw J.H."/>
            <person name="Videau P."/>
        </authorList>
    </citation>
    <scope>NUCLEOTIDE SEQUENCE [LARGE SCALE GENOMIC DNA]</scope>
    <source>
        <strain evidence="7 8">JC2043</strain>
    </source>
</reference>
<feature type="binding site" evidence="5">
    <location>
        <position position="278"/>
    </location>
    <ligand>
        <name>substrate</name>
    </ligand>
</feature>
<dbReference type="GO" id="GO:0016787">
    <property type="term" value="F:hydrolase activity"/>
    <property type="evidence" value="ECO:0007669"/>
    <property type="project" value="UniProtKB-KW"/>
</dbReference>
<comment type="similarity">
    <text evidence="5">Belongs to the metallo-dependent hydrolases superfamily. Adenosine and AMP deaminases family. Adenine deaminase type 2 subfamily.</text>
</comment>
<dbReference type="EMBL" id="JAJEWP010000001">
    <property type="protein sequence ID" value="MCC2615730.1"/>
    <property type="molecule type" value="Genomic_DNA"/>
</dbReference>
<evidence type="ECO:0000256" key="5">
    <source>
        <dbReference type="HAMAP-Rule" id="MF_01962"/>
    </source>
</evidence>
<feature type="binding site" evidence="5">
    <location>
        <position position="16"/>
    </location>
    <ligand>
        <name>Zn(2+)</name>
        <dbReference type="ChEBI" id="CHEBI:29105"/>
        <note>catalytic</note>
    </ligand>
</feature>
<evidence type="ECO:0000313" key="7">
    <source>
        <dbReference type="EMBL" id="MCC2615730.1"/>
    </source>
</evidence>
<feature type="binding site" evidence="5">
    <location>
        <position position="18"/>
    </location>
    <ligand>
        <name>Zn(2+)</name>
        <dbReference type="ChEBI" id="CHEBI:29105"/>
        <note>catalytic</note>
    </ligand>
</feature>
<proteinExistence type="inferred from homology"/>
<dbReference type="RefSeq" id="WP_229157907.1">
    <property type="nucleotide sequence ID" value="NZ_JAJEWP010000001.1"/>
</dbReference>
<keyword evidence="1 5" id="KW-0479">Metal-binding</keyword>
<dbReference type="HAMAP" id="MF_01962">
    <property type="entry name" value="Adenine_deaminase"/>
    <property type="match status" value="1"/>
</dbReference>
<accession>A0ABS8G5C3</accession>
<evidence type="ECO:0000256" key="3">
    <source>
        <dbReference type="ARBA" id="ARBA00022833"/>
    </source>
</evidence>
<evidence type="ECO:0000313" key="8">
    <source>
        <dbReference type="Proteomes" id="UP001520878"/>
    </source>
</evidence>
<evidence type="ECO:0000256" key="1">
    <source>
        <dbReference type="ARBA" id="ARBA00022723"/>
    </source>
</evidence>
<dbReference type="PANTHER" id="PTHR43114">
    <property type="entry name" value="ADENINE DEAMINASE"/>
    <property type="match status" value="1"/>
</dbReference>
<comment type="caution">
    <text evidence="7">The sequence shown here is derived from an EMBL/GenBank/DDBJ whole genome shotgun (WGS) entry which is preliminary data.</text>
</comment>
<name>A0ABS8G5C3_9ALTE</name>
<dbReference type="InterPro" id="IPR001365">
    <property type="entry name" value="A_deaminase_dom"/>
</dbReference>
<comment type="function">
    <text evidence="5">Catalyzes the hydrolytic deamination of adenine to hypoxanthine. Plays an important role in the purine salvage pathway and in nitrogen catabolism.</text>
</comment>
<feature type="site" description="Important for catalytic activity" evidence="5">
    <location>
        <position position="220"/>
    </location>
</feature>
<dbReference type="InterPro" id="IPR032466">
    <property type="entry name" value="Metal_Hydrolase"/>
</dbReference>
<keyword evidence="4 5" id="KW-0546">Nucleotide metabolism</keyword>
<organism evidence="7 8">
    <name type="scientific">Fluctibacter halophilus</name>
    <dbReference type="NCBI Taxonomy" id="226011"/>
    <lineage>
        <taxon>Bacteria</taxon>
        <taxon>Pseudomonadati</taxon>
        <taxon>Pseudomonadota</taxon>
        <taxon>Gammaproteobacteria</taxon>
        <taxon>Alteromonadales</taxon>
        <taxon>Alteromonadaceae</taxon>
        <taxon>Fluctibacter</taxon>
    </lineage>
</organism>
<evidence type="ECO:0000259" key="6">
    <source>
        <dbReference type="Pfam" id="PF00962"/>
    </source>
</evidence>